<evidence type="ECO:0000256" key="2">
    <source>
        <dbReference type="ARBA" id="ARBA00022643"/>
    </source>
</evidence>
<accession>A0A1G2BXE9</accession>
<evidence type="ECO:0000313" key="5">
    <source>
        <dbReference type="Proteomes" id="UP000177626"/>
    </source>
</evidence>
<comment type="caution">
    <text evidence="4">The sequence shown here is derived from an EMBL/GenBank/DDBJ whole genome shotgun (WGS) entry which is preliminary data.</text>
</comment>
<dbReference type="EMBL" id="MHKQ01000016">
    <property type="protein sequence ID" value="OGY93812.1"/>
    <property type="molecule type" value="Genomic_DNA"/>
</dbReference>
<keyword evidence="1" id="KW-0285">Flavoprotein</keyword>
<dbReference type="PANTHER" id="PTHR32332:SF18">
    <property type="entry name" value="2-NITROPROPANE DIOXYGENASE"/>
    <property type="match status" value="1"/>
</dbReference>
<keyword evidence="2" id="KW-0288">FMN</keyword>
<dbReference type="PANTHER" id="PTHR32332">
    <property type="entry name" value="2-NITROPROPANE DIOXYGENASE"/>
    <property type="match status" value="1"/>
</dbReference>
<gene>
    <name evidence="4" type="ORF">A2406_00425</name>
</gene>
<dbReference type="Proteomes" id="UP000177626">
    <property type="component" value="Unassembled WGS sequence"/>
</dbReference>
<dbReference type="InterPro" id="IPR004136">
    <property type="entry name" value="NMO"/>
</dbReference>
<sequence length="359" mass="38802">MQVPKLTIGQFTFDKPIVQGAMGVRISSYPLPPMVANLGGWGMITTIGLGGDEAVHRDYPRISNEALVAEIERCCQLSTKPMAVNVMGALSNVNDLIDTAVRSGIKIVVYGAGIPLDLPKLVPDLSVNLVPIVSSARLVRIILSRWAKKYQRLPAAFVLEGPLAGGHLGFNQYELDHPEIFNLKNILAEVLAVVRPYEQMFGQKIPVIVAGGILIADVPYWLSLGAAAVQLGTLFVMTDECPAAPEFKQAYLEAKPEDVHIIHSPVGLLGRVIHSPFLDKVAAGQVKIECPYHCITSCEIKTARFCIARALYNAKLGLLDDGLIFAGANVHLMDRIIPVSQLMAEIIEGIEASPLSLPS</sequence>
<dbReference type="Pfam" id="PF03060">
    <property type="entry name" value="NMO"/>
    <property type="match status" value="1"/>
</dbReference>
<name>A0A1G2BXE9_9BACT</name>
<protein>
    <submittedName>
        <fullName evidence="4">Uncharacterized protein</fullName>
    </submittedName>
</protein>
<evidence type="ECO:0000256" key="3">
    <source>
        <dbReference type="ARBA" id="ARBA00023002"/>
    </source>
</evidence>
<organism evidence="4 5">
    <name type="scientific">Candidatus Komeilibacteria bacterium RIFOXYC1_FULL_37_11</name>
    <dbReference type="NCBI Taxonomy" id="1798555"/>
    <lineage>
        <taxon>Bacteria</taxon>
        <taxon>Candidatus Komeiliibacteriota</taxon>
    </lineage>
</organism>
<evidence type="ECO:0000313" key="4">
    <source>
        <dbReference type="EMBL" id="OGY93812.1"/>
    </source>
</evidence>
<dbReference type="GO" id="GO:0018580">
    <property type="term" value="F:nitronate monooxygenase activity"/>
    <property type="evidence" value="ECO:0007669"/>
    <property type="project" value="InterPro"/>
</dbReference>
<dbReference type="SUPFAM" id="SSF51412">
    <property type="entry name" value="Inosine monophosphate dehydrogenase (IMPDH)"/>
    <property type="match status" value="1"/>
</dbReference>
<dbReference type="InterPro" id="IPR013785">
    <property type="entry name" value="Aldolase_TIM"/>
</dbReference>
<reference evidence="4 5" key="1">
    <citation type="journal article" date="2016" name="Nat. Commun.">
        <title>Thousands of microbial genomes shed light on interconnected biogeochemical processes in an aquifer system.</title>
        <authorList>
            <person name="Anantharaman K."/>
            <person name="Brown C.T."/>
            <person name="Hug L.A."/>
            <person name="Sharon I."/>
            <person name="Castelle C.J."/>
            <person name="Probst A.J."/>
            <person name="Thomas B.C."/>
            <person name="Singh A."/>
            <person name="Wilkins M.J."/>
            <person name="Karaoz U."/>
            <person name="Brodie E.L."/>
            <person name="Williams K.H."/>
            <person name="Hubbard S.S."/>
            <person name="Banfield J.F."/>
        </authorList>
    </citation>
    <scope>NUCLEOTIDE SEQUENCE [LARGE SCALE GENOMIC DNA]</scope>
</reference>
<dbReference type="Gene3D" id="3.20.20.70">
    <property type="entry name" value="Aldolase class I"/>
    <property type="match status" value="1"/>
</dbReference>
<dbReference type="CDD" id="cd04730">
    <property type="entry name" value="NPD_like"/>
    <property type="match status" value="1"/>
</dbReference>
<dbReference type="AlphaFoldDB" id="A0A1G2BXE9"/>
<keyword evidence="3" id="KW-0560">Oxidoreductase</keyword>
<proteinExistence type="predicted"/>
<evidence type="ECO:0000256" key="1">
    <source>
        <dbReference type="ARBA" id="ARBA00022630"/>
    </source>
</evidence>